<evidence type="ECO:0000313" key="3">
    <source>
        <dbReference type="Proteomes" id="UP000094444"/>
    </source>
</evidence>
<proteinExistence type="predicted"/>
<comment type="caution">
    <text evidence="2">The sequence shown here is derived from an EMBL/GenBank/DDBJ whole genome shotgun (WGS) entry which is preliminary data.</text>
</comment>
<sequence>MGLGSINDGQNVEGGKLRRHKVTGPFNERQVCASGLYTEEVVLEQARMGSPAVGSDFGAETTKCTQLSKRPDFSLPCAPQLRHDSQPPPVLG</sequence>
<dbReference type="Proteomes" id="UP000094444">
    <property type="component" value="Unassembled WGS sequence"/>
</dbReference>
<organism evidence="2 3">
    <name type="scientific">Diaporthe helianthi</name>
    <dbReference type="NCBI Taxonomy" id="158607"/>
    <lineage>
        <taxon>Eukaryota</taxon>
        <taxon>Fungi</taxon>
        <taxon>Dikarya</taxon>
        <taxon>Ascomycota</taxon>
        <taxon>Pezizomycotina</taxon>
        <taxon>Sordariomycetes</taxon>
        <taxon>Sordariomycetidae</taxon>
        <taxon>Diaporthales</taxon>
        <taxon>Diaporthaceae</taxon>
        <taxon>Diaporthe</taxon>
    </lineage>
</organism>
<name>A0A2P5HL20_DIAHE</name>
<gene>
    <name evidence="2" type="ORF">DHEL01_v210665</name>
</gene>
<protein>
    <submittedName>
        <fullName evidence="2">Uncharacterized protein</fullName>
    </submittedName>
</protein>
<dbReference type="InParanoid" id="A0A2P5HL20"/>
<dbReference type="AlphaFoldDB" id="A0A2P5HL20"/>
<keyword evidence="3" id="KW-1185">Reference proteome</keyword>
<reference evidence="2" key="1">
    <citation type="submission" date="2017-09" db="EMBL/GenBank/DDBJ databases">
        <title>Polyketide synthases of a Diaporthe helianthi virulent isolate.</title>
        <authorList>
            <person name="Baroncelli R."/>
        </authorList>
    </citation>
    <scope>NUCLEOTIDE SEQUENCE [LARGE SCALE GENOMIC DNA]</scope>
    <source>
        <strain evidence="2">7/96</strain>
    </source>
</reference>
<dbReference type="EMBL" id="MAVT02001430">
    <property type="protein sequence ID" value="POS70944.1"/>
    <property type="molecule type" value="Genomic_DNA"/>
</dbReference>
<evidence type="ECO:0000313" key="2">
    <source>
        <dbReference type="EMBL" id="POS70944.1"/>
    </source>
</evidence>
<accession>A0A2P5HL20</accession>
<evidence type="ECO:0000256" key="1">
    <source>
        <dbReference type="SAM" id="MobiDB-lite"/>
    </source>
</evidence>
<feature type="region of interest" description="Disordered" evidence="1">
    <location>
        <begin position="1"/>
        <end position="21"/>
    </location>
</feature>